<accession>I2H7N5</accession>
<dbReference type="InParanoid" id="I2H7N5"/>
<protein>
    <recommendedName>
        <fullName evidence="3">PCI domain-containing protein</fullName>
    </recommendedName>
</protein>
<sequence>MVSQSIIKCIQIPNKYHYKQEWVDTIRNQGSMEDIKILEIFSFGSVNDIIRYPDIYNFIYNDQKMINKIEKLCLIDISNKYRTIKYEEIRKTLNNFEIKDFEIEEYLIQLNEFFQCKIDSIDKVIEFTNVMDCRDVYCGESELYLVDMKNIVTKDFLLESLNQWKNKLNNEIIGKSE</sequence>
<dbReference type="eggNOG" id="ENOG502S4AD">
    <property type="taxonomic scope" value="Eukaryota"/>
</dbReference>
<dbReference type="OMA" id="FDCRDVY"/>
<dbReference type="EMBL" id="HE806323">
    <property type="protein sequence ID" value="CCH62387.1"/>
    <property type="molecule type" value="Genomic_DNA"/>
</dbReference>
<gene>
    <name evidence="1" type="primary">TBLA0H00990</name>
    <name evidence="1" type="ORF">TBLA_0H00990</name>
</gene>
<dbReference type="OrthoDB" id="10265275at2759"/>
<dbReference type="HOGENOM" id="CLU_138722_0_0_1"/>
<keyword evidence="2" id="KW-1185">Reference proteome</keyword>
<dbReference type="RefSeq" id="XP_004181906.1">
    <property type="nucleotide sequence ID" value="XM_004181858.1"/>
</dbReference>
<dbReference type="GO" id="GO:0008180">
    <property type="term" value="C:COP9 signalosome"/>
    <property type="evidence" value="ECO:0007669"/>
    <property type="project" value="EnsemblFungi"/>
</dbReference>
<proteinExistence type="predicted"/>
<dbReference type="AlphaFoldDB" id="I2H7N5"/>
<organism evidence="1 2">
    <name type="scientific">Henningerozyma blattae (strain ATCC 34711 / CBS 6284 / DSM 70876 / NBRC 10599 / NRRL Y-10934 / UCD 77-7)</name>
    <name type="common">Yeast</name>
    <name type="synonym">Tetrapisispora blattae</name>
    <dbReference type="NCBI Taxonomy" id="1071380"/>
    <lineage>
        <taxon>Eukaryota</taxon>
        <taxon>Fungi</taxon>
        <taxon>Dikarya</taxon>
        <taxon>Ascomycota</taxon>
        <taxon>Saccharomycotina</taxon>
        <taxon>Saccharomycetes</taxon>
        <taxon>Saccharomycetales</taxon>
        <taxon>Saccharomycetaceae</taxon>
        <taxon>Henningerozyma</taxon>
    </lineage>
</organism>
<dbReference type="GO" id="GO:0071444">
    <property type="term" value="P:cellular response to pheromone"/>
    <property type="evidence" value="ECO:0007669"/>
    <property type="project" value="EnsemblFungi"/>
</dbReference>
<evidence type="ECO:0008006" key="3">
    <source>
        <dbReference type="Google" id="ProtNLM"/>
    </source>
</evidence>
<dbReference type="GO" id="GO:0000338">
    <property type="term" value="P:protein deneddylation"/>
    <property type="evidence" value="ECO:0007669"/>
    <property type="project" value="EnsemblFungi"/>
</dbReference>
<evidence type="ECO:0000313" key="2">
    <source>
        <dbReference type="Proteomes" id="UP000002866"/>
    </source>
</evidence>
<dbReference type="Proteomes" id="UP000002866">
    <property type="component" value="Chromosome 8"/>
</dbReference>
<dbReference type="STRING" id="1071380.I2H7N5"/>
<evidence type="ECO:0000313" key="1">
    <source>
        <dbReference type="EMBL" id="CCH62387.1"/>
    </source>
</evidence>
<reference evidence="1 2" key="1">
    <citation type="journal article" date="2011" name="Proc. Natl. Acad. Sci. U.S.A.">
        <title>Evolutionary erosion of yeast sex chromosomes by mating-type switching accidents.</title>
        <authorList>
            <person name="Gordon J.L."/>
            <person name="Armisen D."/>
            <person name="Proux-Wera E."/>
            <person name="Oheigeartaigh S.S."/>
            <person name="Byrne K.P."/>
            <person name="Wolfe K.H."/>
        </authorList>
    </citation>
    <scope>NUCLEOTIDE SEQUENCE [LARGE SCALE GENOMIC DNA]</scope>
    <source>
        <strain evidence="2">ATCC 34711 / CBS 6284 / DSM 70876 / NBRC 10599 / NRRL Y-10934 / UCD 77-7</strain>
    </source>
</reference>
<dbReference type="GeneID" id="14497544"/>
<dbReference type="GO" id="GO:0000747">
    <property type="term" value="P:conjugation with cellular fusion"/>
    <property type="evidence" value="ECO:0007669"/>
    <property type="project" value="EnsemblFungi"/>
</dbReference>
<dbReference type="FunCoup" id="I2H7N5">
    <property type="interactions" value="90"/>
</dbReference>
<name>I2H7N5_HENB6</name>
<dbReference type="KEGG" id="tbl:TBLA_0H00990"/>